<evidence type="ECO:0008006" key="4">
    <source>
        <dbReference type="Google" id="ProtNLM"/>
    </source>
</evidence>
<evidence type="ECO:0000313" key="2">
    <source>
        <dbReference type="EMBL" id="SPF33855.1"/>
    </source>
</evidence>
<accession>A0A2U3K2G7</accession>
<feature type="chain" id="PRO_5015620366" description="DUF2680 domain-containing protein" evidence="1">
    <location>
        <begin position="26"/>
        <end position="150"/>
    </location>
</feature>
<sequence length="150" mass="15128">MKNFKKLIAAATIVGVLGMTGAVYAAVGATTPAGIVAGLTGKSVEQVTAERAAGKTYGTIASEAGKLDEFKTEILELSKANLDQRVKDGYLTQAQADTAYNTMKANQVICDGTGSARMGLGNGTGLGMGAGAGRRNGGGRGMNAGCRLLP</sequence>
<evidence type="ECO:0000313" key="3">
    <source>
        <dbReference type="Proteomes" id="UP000238916"/>
    </source>
</evidence>
<protein>
    <recommendedName>
        <fullName evidence="4">DUF2680 domain-containing protein</fullName>
    </recommendedName>
</protein>
<gene>
    <name evidence="2" type="ORF">SBF1_1260024</name>
</gene>
<name>A0A2U3K2G7_9FIRM</name>
<organism evidence="2 3">
    <name type="scientific">Candidatus Desulfosporosinus infrequens</name>
    <dbReference type="NCBI Taxonomy" id="2043169"/>
    <lineage>
        <taxon>Bacteria</taxon>
        <taxon>Bacillati</taxon>
        <taxon>Bacillota</taxon>
        <taxon>Clostridia</taxon>
        <taxon>Eubacteriales</taxon>
        <taxon>Desulfitobacteriaceae</taxon>
        <taxon>Desulfosporosinus</taxon>
    </lineage>
</organism>
<proteinExistence type="predicted"/>
<dbReference type="AlphaFoldDB" id="A0A2U3K2G7"/>
<dbReference type="EMBL" id="OMOF01000031">
    <property type="protein sequence ID" value="SPF33855.1"/>
    <property type="molecule type" value="Genomic_DNA"/>
</dbReference>
<feature type="signal peptide" evidence="1">
    <location>
        <begin position="1"/>
        <end position="25"/>
    </location>
</feature>
<dbReference type="OrthoDB" id="1809211at2"/>
<reference evidence="3" key="1">
    <citation type="submission" date="2018-02" db="EMBL/GenBank/DDBJ databases">
        <authorList>
            <person name="Hausmann B."/>
        </authorList>
    </citation>
    <scope>NUCLEOTIDE SEQUENCE [LARGE SCALE GENOMIC DNA]</scope>
    <source>
        <strain evidence="3">Peat soil MAG SbF1</strain>
    </source>
</reference>
<evidence type="ECO:0000256" key="1">
    <source>
        <dbReference type="SAM" id="SignalP"/>
    </source>
</evidence>
<keyword evidence="1" id="KW-0732">Signal</keyword>
<dbReference type="Proteomes" id="UP000238916">
    <property type="component" value="Unassembled WGS sequence"/>
</dbReference>